<feature type="transmembrane region" description="Helical" evidence="1">
    <location>
        <begin position="25"/>
        <end position="43"/>
    </location>
</feature>
<name>A0A927HC53_9BACI</name>
<proteinExistence type="predicted"/>
<keyword evidence="1" id="KW-0472">Membrane</keyword>
<gene>
    <name evidence="2" type="ORF">IEO70_13095</name>
</gene>
<dbReference type="RefSeq" id="WP_190998822.1">
    <property type="nucleotide sequence ID" value="NZ_JACXSI010000032.1"/>
</dbReference>
<organism evidence="2 3">
    <name type="scientific">Peribacillus faecalis</name>
    <dbReference type="NCBI Taxonomy" id="2772559"/>
    <lineage>
        <taxon>Bacteria</taxon>
        <taxon>Bacillati</taxon>
        <taxon>Bacillota</taxon>
        <taxon>Bacilli</taxon>
        <taxon>Bacillales</taxon>
        <taxon>Bacillaceae</taxon>
        <taxon>Peribacillus</taxon>
    </lineage>
</organism>
<sequence>MFNLVMLAFAYYQLFMRKSTLPEKIVLSLLMLVVVIGNGTVLYQTDISLSELIKGERK</sequence>
<comment type="caution">
    <text evidence="2">The sequence shown here is derived from an EMBL/GenBank/DDBJ whole genome shotgun (WGS) entry which is preliminary data.</text>
</comment>
<evidence type="ECO:0000313" key="2">
    <source>
        <dbReference type="EMBL" id="MBD3109282.1"/>
    </source>
</evidence>
<evidence type="ECO:0000256" key="1">
    <source>
        <dbReference type="SAM" id="Phobius"/>
    </source>
</evidence>
<dbReference type="AlphaFoldDB" id="A0A927HC53"/>
<reference evidence="2" key="1">
    <citation type="submission" date="2020-09" db="EMBL/GenBank/DDBJ databases">
        <title>Bacillus faecalis sp. nov., a moderately halophilic bacterium isolated from cow faeces.</title>
        <authorList>
            <person name="Jiang L."/>
            <person name="Lee J."/>
        </authorList>
    </citation>
    <scope>NUCLEOTIDE SEQUENCE</scope>
    <source>
        <strain evidence="2">AGMB 02131</strain>
    </source>
</reference>
<keyword evidence="1" id="KW-0812">Transmembrane</keyword>
<dbReference type="EMBL" id="JACXSI010000032">
    <property type="protein sequence ID" value="MBD3109282.1"/>
    <property type="molecule type" value="Genomic_DNA"/>
</dbReference>
<keyword evidence="3" id="KW-1185">Reference proteome</keyword>
<keyword evidence="1" id="KW-1133">Transmembrane helix</keyword>
<accession>A0A927HC53</accession>
<dbReference type="Proteomes" id="UP000602076">
    <property type="component" value="Unassembled WGS sequence"/>
</dbReference>
<protein>
    <submittedName>
        <fullName evidence="2">Uncharacterized protein</fullName>
    </submittedName>
</protein>
<evidence type="ECO:0000313" key="3">
    <source>
        <dbReference type="Proteomes" id="UP000602076"/>
    </source>
</evidence>